<accession>A0A812K7R8</accession>
<evidence type="ECO:0000313" key="3">
    <source>
        <dbReference type="Proteomes" id="UP000604046"/>
    </source>
</evidence>
<dbReference type="Proteomes" id="UP000604046">
    <property type="component" value="Unassembled WGS sequence"/>
</dbReference>
<gene>
    <name evidence="2" type="ORF">SNAT2548_LOCUS7910</name>
</gene>
<feature type="region of interest" description="Disordered" evidence="1">
    <location>
        <begin position="1"/>
        <end position="28"/>
    </location>
</feature>
<dbReference type="AlphaFoldDB" id="A0A812K7R8"/>
<reference evidence="2" key="1">
    <citation type="submission" date="2021-02" db="EMBL/GenBank/DDBJ databases">
        <authorList>
            <person name="Dougan E. K."/>
            <person name="Rhodes N."/>
            <person name="Thang M."/>
            <person name="Chan C."/>
        </authorList>
    </citation>
    <scope>NUCLEOTIDE SEQUENCE</scope>
</reference>
<feature type="compositionally biased region" description="Polar residues" evidence="1">
    <location>
        <begin position="14"/>
        <end position="28"/>
    </location>
</feature>
<comment type="caution">
    <text evidence="2">The sequence shown here is derived from an EMBL/GenBank/DDBJ whole genome shotgun (WGS) entry which is preliminary data.</text>
</comment>
<evidence type="ECO:0000313" key="2">
    <source>
        <dbReference type="EMBL" id="CAE7219059.1"/>
    </source>
</evidence>
<proteinExistence type="predicted"/>
<sequence>MASQGTAKRAATKRMQNPKAQGPTSSRGVQRCVGIGGLEAPALAAMAGAAMQGAGLKLKVWALAKLHHLGAALMARVGASLSNFFWELCGRRDPVPREVEVDVSEEAIARMSAGSLAGGRCGAVFQALVVQKPMALLTPADGNQKPRTA</sequence>
<dbReference type="EMBL" id="CAJNDS010000568">
    <property type="protein sequence ID" value="CAE7219059.1"/>
    <property type="molecule type" value="Genomic_DNA"/>
</dbReference>
<evidence type="ECO:0000256" key="1">
    <source>
        <dbReference type="SAM" id="MobiDB-lite"/>
    </source>
</evidence>
<name>A0A812K7R8_9DINO</name>
<organism evidence="2 3">
    <name type="scientific">Symbiodinium natans</name>
    <dbReference type="NCBI Taxonomy" id="878477"/>
    <lineage>
        <taxon>Eukaryota</taxon>
        <taxon>Sar</taxon>
        <taxon>Alveolata</taxon>
        <taxon>Dinophyceae</taxon>
        <taxon>Suessiales</taxon>
        <taxon>Symbiodiniaceae</taxon>
        <taxon>Symbiodinium</taxon>
    </lineage>
</organism>
<protein>
    <submittedName>
        <fullName evidence="2">Uncharacterized protein</fullName>
    </submittedName>
</protein>
<keyword evidence="3" id="KW-1185">Reference proteome</keyword>